<evidence type="ECO:0000313" key="5">
    <source>
        <dbReference type="Proteomes" id="UP001208570"/>
    </source>
</evidence>
<dbReference type="PANTHER" id="PTHR46780">
    <property type="entry name" value="PROTEIN EVA-1"/>
    <property type="match status" value="1"/>
</dbReference>
<dbReference type="Proteomes" id="UP001208570">
    <property type="component" value="Unassembled WGS sequence"/>
</dbReference>
<dbReference type="SUPFAM" id="SSF49854">
    <property type="entry name" value="Spermadhesin, CUB domain"/>
    <property type="match status" value="1"/>
</dbReference>
<evidence type="ECO:0000259" key="3">
    <source>
        <dbReference type="PROSITE" id="PS50228"/>
    </source>
</evidence>
<dbReference type="InterPro" id="IPR035914">
    <property type="entry name" value="Sperma_CUB_dom_sf"/>
</dbReference>
<evidence type="ECO:0000256" key="1">
    <source>
        <dbReference type="SAM" id="MobiDB-lite"/>
    </source>
</evidence>
<dbReference type="Pfam" id="PF02140">
    <property type="entry name" value="SUEL_Lectin"/>
    <property type="match status" value="1"/>
</dbReference>
<feature type="transmembrane region" description="Helical" evidence="2">
    <location>
        <begin position="387"/>
        <end position="413"/>
    </location>
</feature>
<dbReference type="Gene3D" id="2.60.120.740">
    <property type="match status" value="1"/>
</dbReference>
<name>A0AAD9NAP2_9ANNE</name>
<reference evidence="4" key="1">
    <citation type="journal article" date="2023" name="Mol. Biol. Evol.">
        <title>Third-Generation Sequencing Reveals the Adaptive Role of the Epigenome in Three Deep-Sea Polychaetes.</title>
        <authorList>
            <person name="Perez M."/>
            <person name="Aroh O."/>
            <person name="Sun Y."/>
            <person name="Lan Y."/>
            <person name="Juniper S.K."/>
            <person name="Young C.R."/>
            <person name="Angers B."/>
            <person name="Qian P.Y."/>
        </authorList>
    </citation>
    <scope>NUCLEOTIDE SEQUENCE</scope>
    <source>
        <strain evidence="4">P08H-3</strain>
    </source>
</reference>
<sequence length="592" mass="65211">MPEGNLTSVRDTQTGLVNGLEARLIWTKDELGNTRTDLHRTISFIVTSGVNVESTSERKEDDVSRFEFCDSETFMAECHEDEVIIITSAWYGRHKIGRCVDRNYGNLGCKSDVISAVDAACSGLQKCQLEVDDDNFASVQPCPKDFKSHLLVSYACIKVHKPSRPCRNMIGSSDESRDLRSIEASSKSANHVFISSDVTRMTRCGAAEYPWILKAPEGQKITLSMIDFSLNGTTPGLSDASRNPLETGVCLVYASVRDGRQEAGVQRRSTTICGRLRPRMRHVFTSVTNYIELRILQSDVIGMSQAVDATKRPRFLLRYEDPPIPRGGWAKRLSDNVVALGCKNRPQHELWRLECELSHWKGHVGNCTSSGVPFLGELVNSGQGLPFGLSVALVVAIAFVISCLILLVGICIITRRKSRKRHLQEMQASMYGQSEAGLQTGQPMTASEKKSKYQAMKPNQSDNMYTDSDSVSKVGQAPSGVTDLYTLRSDDYGDRYPARSTDYYPTSEHIYEYPTPDKAERTCNRQGSAPSECAHSVHSGQYFDIDPSANSPLAIPVPEVPPGARAPLVKASCGHARPCTCTGGVKTQSDIM</sequence>
<accession>A0AAD9NAP2</accession>
<comment type="caution">
    <text evidence="4">The sequence shown here is derived from an EMBL/GenBank/DDBJ whole genome shotgun (WGS) entry which is preliminary data.</text>
</comment>
<proteinExistence type="predicted"/>
<evidence type="ECO:0000256" key="2">
    <source>
        <dbReference type="SAM" id="Phobius"/>
    </source>
</evidence>
<feature type="domain" description="SUEL-type lectin" evidence="3">
    <location>
        <begin position="68"/>
        <end position="157"/>
    </location>
</feature>
<keyword evidence="2" id="KW-1133">Transmembrane helix</keyword>
<dbReference type="CDD" id="cd22823">
    <property type="entry name" value="Gal_Rha_Lectin"/>
    <property type="match status" value="1"/>
</dbReference>
<keyword evidence="5" id="KW-1185">Reference proteome</keyword>
<protein>
    <recommendedName>
        <fullName evidence="3">SUEL-type lectin domain-containing protein</fullName>
    </recommendedName>
</protein>
<dbReference type="EMBL" id="JAODUP010000082">
    <property type="protein sequence ID" value="KAK2163297.1"/>
    <property type="molecule type" value="Genomic_DNA"/>
</dbReference>
<feature type="compositionally biased region" description="Polar residues" evidence="1">
    <location>
        <begin position="434"/>
        <end position="445"/>
    </location>
</feature>
<feature type="compositionally biased region" description="Polar residues" evidence="1">
    <location>
        <begin position="457"/>
        <end position="473"/>
    </location>
</feature>
<dbReference type="PROSITE" id="PS50228">
    <property type="entry name" value="SUEL_LECTIN"/>
    <property type="match status" value="1"/>
</dbReference>
<feature type="region of interest" description="Disordered" evidence="1">
    <location>
        <begin position="434"/>
        <end position="477"/>
    </location>
</feature>
<keyword evidence="2" id="KW-0812">Transmembrane</keyword>
<organism evidence="4 5">
    <name type="scientific">Paralvinella palmiformis</name>
    <dbReference type="NCBI Taxonomy" id="53620"/>
    <lineage>
        <taxon>Eukaryota</taxon>
        <taxon>Metazoa</taxon>
        <taxon>Spiralia</taxon>
        <taxon>Lophotrochozoa</taxon>
        <taxon>Annelida</taxon>
        <taxon>Polychaeta</taxon>
        <taxon>Sedentaria</taxon>
        <taxon>Canalipalpata</taxon>
        <taxon>Terebellida</taxon>
        <taxon>Terebelliformia</taxon>
        <taxon>Alvinellidae</taxon>
        <taxon>Paralvinella</taxon>
    </lineage>
</organism>
<dbReference type="InterPro" id="IPR043159">
    <property type="entry name" value="Lectin_gal-bd_sf"/>
</dbReference>
<dbReference type="GO" id="GO:0030246">
    <property type="term" value="F:carbohydrate binding"/>
    <property type="evidence" value="ECO:0007669"/>
    <property type="project" value="InterPro"/>
</dbReference>
<gene>
    <name evidence="4" type="ORF">LSH36_82g05008</name>
</gene>
<dbReference type="InterPro" id="IPR000922">
    <property type="entry name" value="Lectin_gal-bd_dom"/>
</dbReference>
<evidence type="ECO:0000313" key="4">
    <source>
        <dbReference type="EMBL" id="KAK2163297.1"/>
    </source>
</evidence>
<dbReference type="AlphaFoldDB" id="A0AAD9NAP2"/>
<keyword evidence="2" id="KW-0472">Membrane</keyword>